<gene>
    <name evidence="2" type="primary">mmgC</name>
    <name evidence="2" type="ORF">Pan44_17250</name>
</gene>
<sequence>MSLPGPEETARSLRNVGRPTAAEGVWPRESWKALRDAGVLGWTIPTDYGGAGLKSDQVLAGCIELARTDLVSTFILSQFQSACTRFVASTNAELNARWLPKLATGDAFSTVGISHLTTSRQHTAKPAVLAEPKGSAFRISGEIPWVTSGATADILVAGATLPDGSQVLFALPMERPGIEVAAAESLLALNGSSTGPVRLKDVEVTARDFLAGPAEKVLQQGIPGGTGSLTTSALALGHAFHCVDRIRTEAQSRPALEEIAVAFEQDLATLKRDLLAASRGEANPDCTADNLRTRATSQALATSQAFLTASKGAGFVAGHPAERLAREAMFFLVWSCPQAVSSRLLKEFSQCEAGL</sequence>
<dbReference type="AlphaFoldDB" id="A0A517SC52"/>
<dbReference type="GO" id="GO:0050660">
    <property type="term" value="F:flavin adenine dinucleotide binding"/>
    <property type="evidence" value="ECO:0007669"/>
    <property type="project" value="InterPro"/>
</dbReference>
<dbReference type="PANTHER" id="PTHR43884:SF12">
    <property type="entry name" value="ISOVALERYL-COA DEHYDROGENASE, MITOCHONDRIAL-RELATED"/>
    <property type="match status" value="1"/>
</dbReference>
<keyword evidence="2" id="KW-0560">Oxidoreductase</keyword>
<dbReference type="RefSeq" id="WP_145029126.1">
    <property type="nucleotide sequence ID" value="NZ_CP036271.1"/>
</dbReference>
<evidence type="ECO:0000259" key="1">
    <source>
        <dbReference type="Pfam" id="PF02771"/>
    </source>
</evidence>
<feature type="domain" description="Acyl-CoA dehydrogenase/oxidase N-terminal" evidence="1">
    <location>
        <begin position="21"/>
        <end position="106"/>
    </location>
</feature>
<dbReference type="Pfam" id="PF02771">
    <property type="entry name" value="Acyl-CoA_dh_N"/>
    <property type="match status" value="1"/>
</dbReference>
<dbReference type="Gene3D" id="1.10.540.10">
    <property type="entry name" value="Acyl-CoA dehydrogenase/oxidase, N-terminal domain"/>
    <property type="match status" value="1"/>
</dbReference>
<dbReference type="PANTHER" id="PTHR43884">
    <property type="entry name" value="ACYL-COA DEHYDROGENASE"/>
    <property type="match status" value="1"/>
</dbReference>
<dbReference type="InterPro" id="IPR013786">
    <property type="entry name" value="AcylCoA_DH/ox_N"/>
</dbReference>
<dbReference type="InterPro" id="IPR009100">
    <property type="entry name" value="AcylCoA_DH/oxidase_NM_dom_sf"/>
</dbReference>
<dbReference type="SUPFAM" id="SSF56645">
    <property type="entry name" value="Acyl-CoA dehydrogenase NM domain-like"/>
    <property type="match status" value="1"/>
</dbReference>
<dbReference type="InterPro" id="IPR037069">
    <property type="entry name" value="AcylCoA_DH/ox_N_sf"/>
</dbReference>
<dbReference type="Proteomes" id="UP000315700">
    <property type="component" value="Chromosome"/>
</dbReference>
<keyword evidence="3" id="KW-1185">Reference proteome</keyword>
<dbReference type="InterPro" id="IPR046373">
    <property type="entry name" value="Acyl-CoA_Oxase/DH_mid-dom_sf"/>
</dbReference>
<accession>A0A517SC52</accession>
<dbReference type="InParanoid" id="A0A517SC52"/>
<dbReference type="KEGG" id="ccos:Pan44_17250"/>
<protein>
    <submittedName>
        <fullName evidence="2">Acyl-CoA dehydrogenase</fullName>
        <ecNumber evidence="2">1.3.99.-</ecNumber>
    </submittedName>
</protein>
<evidence type="ECO:0000313" key="3">
    <source>
        <dbReference type="Proteomes" id="UP000315700"/>
    </source>
</evidence>
<evidence type="ECO:0000313" key="2">
    <source>
        <dbReference type="EMBL" id="QDT53702.1"/>
    </source>
</evidence>
<proteinExistence type="predicted"/>
<reference evidence="2 3" key="1">
    <citation type="submission" date="2019-02" db="EMBL/GenBank/DDBJ databases">
        <title>Deep-cultivation of Planctomycetes and their phenomic and genomic characterization uncovers novel biology.</title>
        <authorList>
            <person name="Wiegand S."/>
            <person name="Jogler M."/>
            <person name="Boedeker C."/>
            <person name="Pinto D."/>
            <person name="Vollmers J."/>
            <person name="Rivas-Marin E."/>
            <person name="Kohn T."/>
            <person name="Peeters S.H."/>
            <person name="Heuer A."/>
            <person name="Rast P."/>
            <person name="Oberbeckmann S."/>
            <person name="Bunk B."/>
            <person name="Jeske O."/>
            <person name="Meyerdierks A."/>
            <person name="Storesund J.E."/>
            <person name="Kallscheuer N."/>
            <person name="Luecker S."/>
            <person name="Lage O.M."/>
            <person name="Pohl T."/>
            <person name="Merkel B.J."/>
            <person name="Hornburger P."/>
            <person name="Mueller R.-W."/>
            <person name="Bruemmer F."/>
            <person name="Labrenz M."/>
            <person name="Spormann A.M."/>
            <person name="Op den Camp H."/>
            <person name="Overmann J."/>
            <person name="Amann R."/>
            <person name="Jetten M.S.M."/>
            <person name="Mascher T."/>
            <person name="Medema M.H."/>
            <person name="Devos D.P."/>
            <person name="Kaster A.-K."/>
            <person name="Ovreas L."/>
            <person name="Rohde M."/>
            <person name="Galperin M.Y."/>
            <person name="Jogler C."/>
        </authorList>
    </citation>
    <scope>NUCLEOTIDE SEQUENCE [LARGE SCALE GENOMIC DNA]</scope>
    <source>
        <strain evidence="2 3">Pan44</strain>
    </source>
</reference>
<dbReference type="OrthoDB" id="248779at2"/>
<dbReference type="EC" id="1.3.99.-" evidence="2"/>
<dbReference type="Gene3D" id="2.40.110.10">
    <property type="entry name" value="Butyryl-CoA Dehydrogenase, subunit A, domain 2"/>
    <property type="match status" value="1"/>
</dbReference>
<dbReference type="EMBL" id="CP036271">
    <property type="protein sequence ID" value="QDT53702.1"/>
    <property type="molecule type" value="Genomic_DNA"/>
</dbReference>
<name>A0A517SC52_9PLAN</name>
<organism evidence="2 3">
    <name type="scientific">Caulifigura coniformis</name>
    <dbReference type="NCBI Taxonomy" id="2527983"/>
    <lineage>
        <taxon>Bacteria</taxon>
        <taxon>Pseudomonadati</taxon>
        <taxon>Planctomycetota</taxon>
        <taxon>Planctomycetia</taxon>
        <taxon>Planctomycetales</taxon>
        <taxon>Planctomycetaceae</taxon>
        <taxon>Caulifigura</taxon>
    </lineage>
</organism>
<dbReference type="GO" id="GO:0003995">
    <property type="term" value="F:acyl-CoA dehydrogenase activity"/>
    <property type="evidence" value="ECO:0007669"/>
    <property type="project" value="TreeGrafter"/>
</dbReference>